<dbReference type="PROSITE" id="PS00455">
    <property type="entry name" value="AMP_BINDING"/>
    <property type="match status" value="1"/>
</dbReference>
<protein>
    <submittedName>
        <fullName evidence="4">Long-chain fatty acid--CoA ligase</fullName>
    </submittedName>
</protein>
<reference evidence="5" key="1">
    <citation type="journal article" date="2019" name="Int. J. Syst. Evol. Microbiol.">
        <title>The Global Catalogue of Microorganisms (GCM) 10K type strain sequencing project: providing services to taxonomists for standard genome sequencing and annotation.</title>
        <authorList>
            <consortium name="The Broad Institute Genomics Platform"/>
            <consortium name="The Broad Institute Genome Sequencing Center for Infectious Disease"/>
            <person name="Wu L."/>
            <person name="Ma J."/>
        </authorList>
    </citation>
    <scope>NUCLEOTIDE SEQUENCE [LARGE SCALE GENOMIC DNA]</scope>
    <source>
        <strain evidence="5">JCM 17986</strain>
    </source>
</reference>
<evidence type="ECO:0000256" key="1">
    <source>
        <dbReference type="SAM" id="MobiDB-lite"/>
    </source>
</evidence>
<dbReference type="RefSeq" id="WP_345679154.1">
    <property type="nucleotide sequence ID" value="NZ_BAABHS010000028.1"/>
</dbReference>
<evidence type="ECO:0000313" key="4">
    <source>
        <dbReference type="EMBL" id="GAA4984351.1"/>
    </source>
</evidence>
<dbReference type="PANTHER" id="PTHR43201:SF32">
    <property type="entry name" value="2-SUCCINYLBENZOATE--COA LIGASE, CHLOROPLASTIC_PEROXISOMAL"/>
    <property type="match status" value="1"/>
</dbReference>
<feature type="region of interest" description="Disordered" evidence="1">
    <location>
        <begin position="492"/>
        <end position="513"/>
    </location>
</feature>
<evidence type="ECO:0000259" key="3">
    <source>
        <dbReference type="Pfam" id="PF13193"/>
    </source>
</evidence>
<sequence length="513" mass="54415">MADVLTLPHWLRTIGAQPHGAHRRALRDEAGDVTFAELVDAADAVAVGLRAAGLRPGERVVTAMEPSVPHVAVILGAMAAGMVAAPLNTRLTAPEARAYLTPLRPAVVVADPAHADLARDTGHRVVELPAATEHLPIAARLAPLHTVGTPPPRPAEAAPAIVFGTGGTTGTPKGAFHTHRSLWLWLDTCVRGNPRTPEDVELCFSPFFHITLGTNLLAPLLAGGEVWIQRKFDAGAALAAVDGGATRLMGAPTMFTAMRAHPGFAAAARDRVTAIRFGSAPAGGDFVRDLLSDYPNAKIRAGFGATELGSVMGFDHDDLAAGRFTGVGRPLPGATVRVLGPDGRETAPGEVGDLVVACPWQARGYYGLPRDTEETFRPDGVHIGDLAARAADGWVTIVGRRKDMITTGGENVYPREVEDVVLRHPRVADALAFGLPDDHWGERVEIAVVPVPGATVRLAELREFCRTSLAGYKVPKGLRLLDAIPLTANNKPDRRRVRDDALREADPAAVRRP</sequence>
<comment type="caution">
    <text evidence="4">The sequence shown here is derived from an EMBL/GenBank/DDBJ whole genome shotgun (WGS) entry which is preliminary data.</text>
</comment>
<accession>A0ABP9I0N1</accession>
<dbReference type="InterPro" id="IPR025110">
    <property type="entry name" value="AMP-bd_C"/>
</dbReference>
<feature type="domain" description="AMP-dependent synthetase/ligase" evidence="2">
    <location>
        <begin position="22"/>
        <end position="366"/>
    </location>
</feature>
<dbReference type="GO" id="GO:0016874">
    <property type="term" value="F:ligase activity"/>
    <property type="evidence" value="ECO:0007669"/>
    <property type="project" value="UniProtKB-KW"/>
</dbReference>
<organism evidence="4 5">
    <name type="scientific">Yinghuangia aomiensis</name>
    <dbReference type="NCBI Taxonomy" id="676205"/>
    <lineage>
        <taxon>Bacteria</taxon>
        <taxon>Bacillati</taxon>
        <taxon>Actinomycetota</taxon>
        <taxon>Actinomycetes</taxon>
        <taxon>Kitasatosporales</taxon>
        <taxon>Streptomycetaceae</taxon>
        <taxon>Yinghuangia</taxon>
    </lineage>
</organism>
<dbReference type="Gene3D" id="3.40.50.980">
    <property type="match status" value="2"/>
</dbReference>
<dbReference type="Gene3D" id="3.30.300.30">
    <property type="match status" value="1"/>
</dbReference>
<evidence type="ECO:0000259" key="2">
    <source>
        <dbReference type="Pfam" id="PF00501"/>
    </source>
</evidence>
<dbReference type="Pfam" id="PF00501">
    <property type="entry name" value="AMP-binding"/>
    <property type="match status" value="1"/>
</dbReference>
<dbReference type="EMBL" id="BAABHS010000028">
    <property type="protein sequence ID" value="GAA4984351.1"/>
    <property type="molecule type" value="Genomic_DNA"/>
</dbReference>
<gene>
    <name evidence="4" type="ORF">GCM10023205_62990</name>
</gene>
<dbReference type="Pfam" id="PF13193">
    <property type="entry name" value="AMP-binding_C"/>
    <property type="match status" value="1"/>
</dbReference>
<dbReference type="PANTHER" id="PTHR43201">
    <property type="entry name" value="ACYL-COA SYNTHETASE"/>
    <property type="match status" value="1"/>
</dbReference>
<feature type="compositionally biased region" description="Basic and acidic residues" evidence="1">
    <location>
        <begin position="496"/>
        <end position="506"/>
    </location>
</feature>
<keyword evidence="4" id="KW-0436">Ligase</keyword>
<dbReference type="InterPro" id="IPR020845">
    <property type="entry name" value="AMP-binding_CS"/>
</dbReference>
<keyword evidence="5" id="KW-1185">Reference proteome</keyword>
<proteinExistence type="predicted"/>
<dbReference type="InterPro" id="IPR000873">
    <property type="entry name" value="AMP-dep_synth/lig_dom"/>
</dbReference>
<dbReference type="SUPFAM" id="SSF56801">
    <property type="entry name" value="Acetyl-CoA synthetase-like"/>
    <property type="match status" value="1"/>
</dbReference>
<name>A0ABP9I0N1_9ACTN</name>
<evidence type="ECO:0000313" key="5">
    <source>
        <dbReference type="Proteomes" id="UP001500466"/>
    </source>
</evidence>
<feature type="domain" description="AMP-binding enzyme C-terminal" evidence="3">
    <location>
        <begin position="416"/>
        <end position="491"/>
    </location>
</feature>
<dbReference type="Gene3D" id="2.30.38.10">
    <property type="entry name" value="Luciferase, Domain 3"/>
    <property type="match status" value="1"/>
</dbReference>
<dbReference type="InterPro" id="IPR045851">
    <property type="entry name" value="AMP-bd_C_sf"/>
</dbReference>
<dbReference type="Proteomes" id="UP001500466">
    <property type="component" value="Unassembled WGS sequence"/>
</dbReference>